<protein>
    <submittedName>
        <fullName evidence="2">DUF3515 domain-containing protein</fullName>
    </submittedName>
</protein>
<evidence type="ECO:0000313" key="2">
    <source>
        <dbReference type="EMBL" id="UWZ38162.1"/>
    </source>
</evidence>
<dbReference type="EMBL" id="CP073721">
    <property type="protein sequence ID" value="UWZ38162.1"/>
    <property type="molecule type" value="Genomic_DNA"/>
</dbReference>
<reference evidence="2" key="1">
    <citation type="submission" date="2021-04" db="EMBL/GenBank/DDBJ databases">
        <title>Biosynthetic gene clusters of Dactylosporangioum roseum.</title>
        <authorList>
            <person name="Hartkoorn R.C."/>
            <person name="Beaudoing E."/>
            <person name="Hot D."/>
            <person name="Moureu S."/>
        </authorList>
    </citation>
    <scope>NUCLEOTIDE SEQUENCE</scope>
    <source>
        <strain evidence="2">NRRL B-16295</strain>
    </source>
</reference>
<dbReference type="RefSeq" id="WP_260727536.1">
    <property type="nucleotide sequence ID" value="NZ_BAAABS010000033.1"/>
</dbReference>
<dbReference type="Pfam" id="PF12028">
    <property type="entry name" value="DUF3515"/>
    <property type="match status" value="1"/>
</dbReference>
<evidence type="ECO:0000313" key="3">
    <source>
        <dbReference type="Proteomes" id="UP001058271"/>
    </source>
</evidence>
<feature type="transmembrane region" description="Helical" evidence="1">
    <location>
        <begin position="6"/>
        <end position="26"/>
    </location>
</feature>
<gene>
    <name evidence="2" type="ORF">Drose_07880</name>
</gene>
<sequence length="169" mass="17508">MSPAKIATLTALPVALVAGLVVFWVLGGFPQQPKPASVSAVQVEAAPLDPDTATVCRALTAKLPSTLGGLDRRPVTAGNEQNAAFGDPAIVLSCGTAKPAIPQNAQLLGLSNVCWFPEERGDQTVWQTVDRKVPLRVVVPKAVDGSWVVNLSASITETVPAADPGPVHC</sequence>
<dbReference type="InterPro" id="IPR021903">
    <property type="entry name" value="DUF3515"/>
</dbReference>
<name>A0ABY5Z8I4_9ACTN</name>
<keyword evidence="1" id="KW-0472">Membrane</keyword>
<accession>A0ABY5Z8I4</accession>
<evidence type="ECO:0000256" key="1">
    <source>
        <dbReference type="SAM" id="Phobius"/>
    </source>
</evidence>
<keyword evidence="3" id="KW-1185">Reference proteome</keyword>
<keyword evidence="1" id="KW-1133">Transmembrane helix</keyword>
<proteinExistence type="predicted"/>
<dbReference type="Proteomes" id="UP001058271">
    <property type="component" value="Chromosome"/>
</dbReference>
<keyword evidence="1" id="KW-0812">Transmembrane</keyword>
<organism evidence="2 3">
    <name type="scientific">Dactylosporangium roseum</name>
    <dbReference type="NCBI Taxonomy" id="47989"/>
    <lineage>
        <taxon>Bacteria</taxon>
        <taxon>Bacillati</taxon>
        <taxon>Actinomycetota</taxon>
        <taxon>Actinomycetes</taxon>
        <taxon>Micromonosporales</taxon>
        <taxon>Micromonosporaceae</taxon>
        <taxon>Dactylosporangium</taxon>
    </lineage>
</organism>